<evidence type="ECO:0000313" key="2">
    <source>
        <dbReference type="Proteomes" id="UP001157160"/>
    </source>
</evidence>
<dbReference type="SUPFAM" id="SSF54593">
    <property type="entry name" value="Glyoxalase/Bleomycin resistance protein/Dihydroxybiphenyl dioxygenase"/>
    <property type="match status" value="1"/>
</dbReference>
<keyword evidence="2" id="KW-1185">Reference proteome</keyword>
<dbReference type="AlphaFoldDB" id="A0AA37UEZ1"/>
<evidence type="ECO:0008006" key="3">
    <source>
        <dbReference type="Google" id="ProtNLM"/>
    </source>
</evidence>
<dbReference type="RefSeq" id="WP_284232696.1">
    <property type="nucleotide sequence ID" value="NZ_BSUL01000001.1"/>
</dbReference>
<dbReference type="InterPro" id="IPR029068">
    <property type="entry name" value="Glyas_Bleomycin-R_OHBP_Dase"/>
</dbReference>
<reference evidence="1 2" key="1">
    <citation type="journal article" date="2014" name="Int. J. Syst. Evol. Microbiol.">
        <title>Complete genome sequence of Corynebacterium casei LMG S-19264T (=DSM 44701T), isolated from a smear-ripened cheese.</title>
        <authorList>
            <consortium name="US DOE Joint Genome Institute (JGI-PGF)"/>
            <person name="Walter F."/>
            <person name="Albersmeier A."/>
            <person name="Kalinowski J."/>
            <person name="Ruckert C."/>
        </authorList>
    </citation>
    <scope>NUCLEOTIDE SEQUENCE [LARGE SCALE GENOMIC DNA]</scope>
    <source>
        <strain evidence="1 2">NBRC 112289</strain>
    </source>
</reference>
<accession>A0AA37UEZ1</accession>
<proteinExistence type="predicted"/>
<protein>
    <recommendedName>
        <fullName evidence="3">Glyoxalase</fullName>
    </recommendedName>
</protein>
<comment type="caution">
    <text evidence="1">The sequence shown here is derived from an EMBL/GenBank/DDBJ whole genome shotgun (WGS) entry which is preliminary data.</text>
</comment>
<dbReference type="EMBL" id="BSUL01000001">
    <property type="protein sequence ID" value="GMA29004.1"/>
    <property type="molecule type" value="Genomic_DNA"/>
</dbReference>
<sequence>MEAPRGSLHHVELQVLDDAIGGAAYDWLLARLGYGPMERWATGRSWQLGGTYIVLERAGRAMQHDRRGSGVNHLAFNAGARSDVDRIWDEAPAHGWTRLYVDRHPWAGGPGHYAAYLENAERSKVELVASEDADDG</sequence>
<evidence type="ECO:0000313" key="1">
    <source>
        <dbReference type="EMBL" id="GMA29004.1"/>
    </source>
</evidence>
<organism evidence="1 2">
    <name type="scientific">Arenivirga flava</name>
    <dbReference type="NCBI Taxonomy" id="1930060"/>
    <lineage>
        <taxon>Bacteria</taxon>
        <taxon>Bacillati</taxon>
        <taxon>Actinomycetota</taxon>
        <taxon>Actinomycetes</taxon>
        <taxon>Micrococcales</taxon>
        <taxon>Microbacteriaceae</taxon>
        <taxon>Arenivirga</taxon>
    </lineage>
</organism>
<gene>
    <name evidence="1" type="ORF">GCM10025874_22570</name>
</gene>
<dbReference type="Gene3D" id="3.10.180.10">
    <property type="entry name" value="2,3-Dihydroxybiphenyl 1,2-Dioxygenase, domain 1"/>
    <property type="match status" value="1"/>
</dbReference>
<name>A0AA37UEZ1_9MICO</name>
<dbReference type="Proteomes" id="UP001157160">
    <property type="component" value="Unassembled WGS sequence"/>
</dbReference>